<dbReference type="Proteomes" id="UP000076449">
    <property type="component" value="Chromosome II"/>
</dbReference>
<dbReference type="AlphaFoldDB" id="A0A167UR55"/>
<dbReference type="InterPro" id="IPR051711">
    <property type="entry name" value="Stress_Response_Reg"/>
</dbReference>
<evidence type="ECO:0000256" key="1">
    <source>
        <dbReference type="ARBA" id="ARBA00004123"/>
    </source>
</evidence>
<sequence>MSINEGQMLGGQPLHEMCTKKEALPLSRGGGPGFGVGTVSSSTAQVATLSLLMHTRYLRELEEHISRSGNPGRHGPPAPLDHSPLGGTLFTGDENVDIPPTPQASSTLLDNQADIGWRSMSIGIAAPLHTPRTPQREHETESGAEQDNHRSRFSQNPLVDRDPSFAQTPDGRFWYMGPTSSWSFCRRVLALIGRKVPESNCPPDPFHIDGVAFKLTWRPYPPDEIPDVTNLPPLDYALFLFNTVKFYFGFLSFMIDERAYLQDLHEFYRDPPAKAASKRPWYCQYLLVLAFGKAFLTQRNPSGTPPGHQYASRAMALLPDLSGVDEDPLACIQALSLGAVLGMPYEAVSSKEYTDMYQRGYVDRSCPNDAEQSFGDEDITVKLPAEMDDSVEQVNLTLHVRLSRLMATILTTVYGVGNDFDDTLVRSTQSILHSIAELSYDLTEFLNTHFHGLVSRASKMAIRLMLAHHHCVVLTTRPLVMCALHMHIERTERQKSQTIGLSPPVASLLQCCADSAQTILQTLRTLADDDLMDAFLPFQIEDASSSAFVLYLIRAIAPSVISNDAWCDNLTLVLDKLISKGNLAAPLRRLELRQLEQILAPLTPKLANHNLPQVNLDEGNEIHEDHYGFDHEEFEWDLLGLNSSVSLPPRELLDLADQLDVEGIMQSVGV</sequence>
<dbReference type="GO" id="GO:0045944">
    <property type="term" value="P:positive regulation of transcription by RNA polymerase II"/>
    <property type="evidence" value="ECO:0007669"/>
    <property type="project" value="TreeGrafter"/>
</dbReference>
<dbReference type="PANTHER" id="PTHR47540:SF6">
    <property type="entry name" value="ZN(II)2CYS6 TRANSCRIPTION FACTOR (EUROFUNG)"/>
    <property type="match status" value="1"/>
</dbReference>
<evidence type="ECO:0000256" key="4">
    <source>
        <dbReference type="ARBA" id="ARBA00023163"/>
    </source>
</evidence>
<gene>
    <name evidence="7" type="ORF">EN45_081470</name>
</gene>
<organism evidence="7">
    <name type="scientific">Penicillium chrysogenum</name>
    <name type="common">Penicillium notatum</name>
    <dbReference type="NCBI Taxonomy" id="5076"/>
    <lineage>
        <taxon>Eukaryota</taxon>
        <taxon>Fungi</taxon>
        <taxon>Dikarya</taxon>
        <taxon>Ascomycota</taxon>
        <taxon>Pezizomycotina</taxon>
        <taxon>Eurotiomycetes</taxon>
        <taxon>Eurotiomycetidae</taxon>
        <taxon>Eurotiales</taxon>
        <taxon>Aspergillaceae</taxon>
        <taxon>Penicillium</taxon>
        <taxon>Penicillium chrysogenum species complex</taxon>
    </lineage>
</organism>
<comment type="subcellular location">
    <subcellularLocation>
        <location evidence="1">Nucleus</location>
    </subcellularLocation>
</comment>
<dbReference type="EMBL" id="CM002799">
    <property type="protein sequence ID" value="KZN89536.1"/>
    <property type="molecule type" value="Genomic_DNA"/>
</dbReference>
<reference evidence="7" key="1">
    <citation type="journal article" date="2014" name="Genome Announc.">
        <title>Complete sequencing and chromosome-scale genome assembly of the industrial progenitor strain P2niaD18 from the penicillin producer Penicillium chrysogenum.</title>
        <authorList>
            <person name="Specht T."/>
            <person name="Dahlmann T.A."/>
            <person name="Zadra I."/>
            <person name="Kurnsteiner H."/>
            <person name="Kuck U."/>
        </authorList>
    </citation>
    <scope>NUCLEOTIDE SEQUENCE [LARGE SCALE GENOMIC DNA]</scope>
    <source>
        <strain evidence="7">P2niaD18</strain>
    </source>
</reference>
<keyword evidence="3" id="KW-0238">DNA-binding</keyword>
<dbReference type="GO" id="GO:0043565">
    <property type="term" value="F:sequence-specific DNA binding"/>
    <property type="evidence" value="ECO:0007669"/>
    <property type="project" value="TreeGrafter"/>
</dbReference>
<evidence type="ECO:0000256" key="3">
    <source>
        <dbReference type="ARBA" id="ARBA00023125"/>
    </source>
</evidence>
<evidence type="ECO:0008006" key="8">
    <source>
        <dbReference type="Google" id="ProtNLM"/>
    </source>
</evidence>
<dbReference type="PANTHER" id="PTHR47540">
    <property type="entry name" value="THIAMINE REPRESSIBLE GENES REGULATORY PROTEIN THI5"/>
    <property type="match status" value="1"/>
</dbReference>
<dbReference type="CDD" id="cd12148">
    <property type="entry name" value="fungal_TF_MHR"/>
    <property type="match status" value="1"/>
</dbReference>
<feature type="region of interest" description="Disordered" evidence="6">
    <location>
        <begin position="127"/>
        <end position="162"/>
    </location>
</feature>
<protein>
    <recommendedName>
        <fullName evidence="8">Transcription factor domain-containing protein</fullName>
    </recommendedName>
</protein>
<keyword evidence="4" id="KW-0804">Transcription</keyword>
<proteinExistence type="predicted"/>
<name>A0A167UR55_PENCH</name>
<feature type="region of interest" description="Disordered" evidence="6">
    <location>
        <begin position="66"/>
        <end position="107"/>
    </location>
</feature>
<dbReference type="GO" id="GO:0005634">
    <property type="term" value="C:nucleus"/>
    <property type="evidence" value="ECO:0007669"/>
    <property type="project" value="UniProtKB-SubCell"/>
</dbReference>
<evidence type="ECO:0000256" key="2">
    <source>
        <dbReference type="ARBA" id="ARBA00023015"/>
    </source>
</evidence>
<feature type="compositionally biased region" description="Basic and acidic residues" evidence="6">
    <location>
        <begin position="134"/>
        <end position="150"/>
    </location>
</feature>
<evidence type="ECO:0000256" key="6">
    <source>
        <dbReference type="SAM" id="MobiDB-lite"/>
    </source>
</evidence>
<keyword evidence="5" id="KW-0539">Nucleus</keyword>
<evidence type="ECO:0000256" key="5">
    <source>
        <dbReference type="ARBA" id="ARBA00023242"/>
    </source>
</evidence>
<evidence type="ECO:0000313" key="7">
    <source>
        <dbReference type="EMBL" id="KZN89536.1"/>
    </source>
</evidence>
<keyword evidence="2" id="KW-0805">Transcription regulation</keyword>
<accession>A0A167UR55</accession>